<evidence type="ECO:0000313" key="3">
    <source>
        <dbReference type="EMBL" id="GAA5511271.1"/>
    </source>
</evidence>
<accession>A0ABP9W2D7</accession>
<keyword evidence="1" id="KW-0233">DNA recombination</keyword>
<gene>
    <name evidence="3" type="primary">xerC_3</name>
    <name evidence="3" type="ORF">Rcae01_06787</name>
</gene>
<dbReference type="SUPFAM" id="SSF56349">
    <property type="entry name" value="DNA breaking-rejoining enzymes"/>
    <property type="match status" value="1"/>
</dbReference>
<comment type="caution">
    <text evidence="3">The sequence shown here is derived from an EMBL/GenBank/DDBJ whole genome shotgun (WGS) entry which is preliminary data.</text>
</comment>
<feature type="domain" description="Tyr recombinase" evidence="2">
    <location>
        <begin position="1"/>
        <end position="56"/>
    </location>
</feature>
<dbReference type="PANTHER" id="PTHR30349">
    <property type="entry name" value="PHAGE INTEGRASE-RELATED"/>
    <property type="match status" value="1"/>
</dbReference>
<dbReference type="PROSITE" id="PS51898">
    <property type="entry name" value="TYR_RECOMBINASE"/>
    <property type="match status" value="1"/>
</dbReference>
<protein>
    <submittedName>
        <fullName evidence="3">Tyrosine recombinase XerC</fullName>
    </submittedName>
</protein>
<name>A0ABP9W2D7_9BACT</name>
<dbReference type="EMBL" id="BAABRO010000060">
    <property type="protein sequence ID" value="GAA5511271.1"/>
    <property type="molecule type" value="Genomic_DNA"/>
</dbReference>
<evidence type="ECO:0000259" key="2">
    <source>
        <dbReference type="PROSITE" id="PS51898"/>
    </source>
</evidence>
<sequence length="72" mass="7977">MTKHVTSHTFRHCFATHLLWTGTDIRRIQELLGHADIKTTQIYTHVDNTLGPVVVSPLDRLAADAAGKAAEK</sequence>
<dbReference type="InterPro" id="IPR013762">
    <property type="entry name" value="Integrase-like_cat_sf"/>
</dbReference>
<keyword evidence="4" id="KW-1185">Reference proteome</keyword>
<dbReference type="Gene3D" id="1.10.443.10">
    <property type="entry name" value="Intergrase catalytic core"/>
    <property type="match status" value="1"/>
</dbReference>
<dbReference type="InterPro" id="IPR011010">
    <property type="entry name" value="DNA_brk_join_enz"/>
</dbReference>
<organism evidence="3 4">
    <name type="scientific">Novipirellula caenicola</name>
    <dbReference type="NCBI Taxonomy" id="1536901"/>
    <lineage>
        <taxon>Bacteria</taxon>
        <taxon>Pseudomonadati</taxon>
        <taxon>Planctomycetota</taxon>
        <taxon>Planctomycetia</taxon>
        <taxon>Pirellulales</taxon>
        <taxon>Pirellulaceae</taxon>
        <taxon>Novipirellula</taxon>
    </lineage>
</organism>
<evidence type="ECO:0000256" key="1">
    <source>
        <dbReference type="ARBA" id="ARBA00023172"/>
    </source>
</evidence>
<dbReference type="InterPro" id="IPR050090">
    <property type="entry name" value="Tyrosine_recombinase_XerCD"/>
</dbReference>
<dbReference type="InterPro" id="IPR002104">
    <property type="entry name" value="Integrase_catalytic"/>
</dbReference>
<dbReference type="Pfam" id="PF00589">
    <property type="entry name" value="Phage_integrase"/>
    <property type="match status" value="1"/>
</dbReference>
<dbReference type="Proteomes" id="UP001416858">
    <property type="component" value="Unassembled WGS sequence"/>
</dbReference>
<proteinExistence type="predicted"/>
<dbReference type="PANTHER" id="PTHR30349:SF64">
    <property type="entry name" value="PROPHAGE INTEGRASE INTD-RELATED"/>
    <property type="match status" value="1"/>
</dbReference>
<reference evidence="3 4" key="1">
    <citation type="submission" date="2024-02" db="EMBL/GenBank/DDBJ databases">
        <title>Rhodopirellula caenicola NBRC 110016.</title>
        <authorList>
            <person name="Ichikawa N."/>
            <person name="Katano-Makiyama Y."/>
            <person name="Hidaka K."/>
        </authorList>
    </citation>
    <scope>NUCLEOTIDE SEQUENCE [LARGE SCALE GENOMIC DNA]</scope>
    <source>
        <strain evidence="3 4">NBRC 110016</strain>
    </source>
</reference>
<evidence type="ECO:0000313" key="4">
    <source>
        <dbReference type="Proteomes" id="UP001416858"/>
    </source>
</evidence>